<evidence type="ECO:0000313" key="1">
    <source>
        <dbReference type="EMBL" id="TGY62763.1"/>
    </source>
</evidence>
<reference evidence="1 2" key="1">
    <citation type="submission" date="2019-04" db="EMBL/GenBank/DDBJ databases">
        <title>Microbes associate with the intestines of laboratory mice.</title>
        <authorList>
            <person name="Navarre W."/>
            <person name="Wong E."/>
            <person name="Huang K."/>
            <person name="Tropini C."/>
            <person name="Ng K."/>
            <person name="Yu B."/>
        </authorList>
    </citation>
    <scope>NUCLEOTIDE SEQUENCE [LARGE SCALE GENOMIC DNA]</scope>
    <source>
        <strain evidence="1 2">NM07_P-09</strain>
    </source>
</reference>
<dbReference type="RefSeq" id="WP_136012489.1">
    <property type="nucleotide sequence ID" value="NZ_SRYE01000002.1"/>
</dbReference>
<dbReference type="Proteomes" id="UP000310263">
    <property type="component" value="Unassembled WGS sequence"/>
</dbReference>
<name>A0A4S2F551_9ACTN</name>
<comment type="caution">
    <text evidence="1">The sequence shown here is derived from an EMBL/GenBank/DDBJ whole genome shotgun (WGS) entry which is preliminary data.</text>
</comment>
<dbReference type="AlphaFoldDB" id="A0A4S2F551"/>
<sequence length="93" mass="10745">MKAREFSVESSEVAYEARLALDQMDSEEEVSAESLIRSFFEALKCARTNQRRLDSLLLAHEGELPGRLRELGVDCSDEEVRELIDQFGRNYCW</sequence>
<organism evidence="1 2">
    <name type="scientific">Muricaecibacterium torontonense</name>
    <dbReference type="NCBI Taxonomy" id="3032871"/>
    <lineage>
        <taxon>Bacteria</taxon>
        <taxon>Bacillati</taxon>
        <taxon>Actinomycetota</taxon>
        <taxon>Coriobacteriia</taxon>
        <taxon>Coriobacteriales</taxon>
        <taxon>Atopobiaceae</taxon>
        <taxon>Muricaecibacterium</taxon>
    </lineage>
</organism>
<accession>A0A4S2F551</accession>
<protein>
    <submittedName>
        <fullName evidence="1">Uncharacterized protein</fullName>
    </submittedName>
</protein>
<dbReference type="OrthoDB" id="9885977at2"/>
<keyword evidence="2" id="KW-1185">Reference proteome</keyword>
<evidence type="ECO:0000313" key="2">
    <source>
        <dbReference type="Proteomes" id="UP000310263"/>
    </source>
</evidence>
<gene>
    <name evidence="1" type="ORF">E5334_05015</name>
</gene>
<dbReference type="EMBL" id="SRYE01000002">
    <property type="protein sequence ID" value="TGY62763.1"/>
    <property type="molecule type" value="Genomic_DNA"/>
</dbReference>
<proteinExistence type="predicted"/>